<keyword evidence="3" id="KW-1185">Reference proteome</keyword>
<dbReference type="SUPFAM" id="SSF53254">
    <property type="entry name" value="Phosphoglycerate mutase-like"/>
    <property type="match status" value="1"/>
</dbReference>
<dbReference type="EMBL" id="PXOA01000197">
    <property type="protein sequence ID" value="RFU78690.1"/>
    <property type="molecule type" value="Genomic_DNA"/>
</dbReference>
<dbReference type="CDD" id="cd07040">
    <property type="entry name" value="HP"/>
    <property type="match status" value="1"/>
</dbReference>
<dbReference type="Gene3D" id="3.40.50.1240">
    <property type="entry name" value="Phosphoglycerate mutase-like"/>
    <property type="match status" value="1"/>
</dbReference>
<dbReference type="Proteomes" id="UP000266272">
    <property type="component" value="Unassembled WGS sequence"/>
</dbReference>
<dbReference type="OrthoDB" id="425925at2759"/>
<keyword evidence="1" id="KW-0732">Signal</keyword>
<evidence type="ECO:0000313" key="2">
    <source>
        <dbReference type="EMBL" id="RFU78690.1"/>
    </source>
</evidence>
<dbReference type="AlphaFoldDB" id="A0A395NRG5"/>
<organism evidence="2 3">
    <name type="scientific">Trichoderma arundinaceum</name>
    <dbReference type="NCBI Taxonomy" id="490622"/>
    <lineage>
        <taxon>Eukaryota</taxon>
        <taxon>Fungi</taxon>
        <taxon>Dikarya</taxon>
        <taxon>Ascomycota</taxon>
        <taxon>Pezizomycotina</taxon>
        <taxon>Sordariomycetes</taxon>
        <taxon>Hypocreomycetidae</taxon>
        <taxon>Hypocreales</taxon>
        <taxon>Hypocreaceae</taxon>
        <taxon>Trichoderma</taxon>
    </lineage>
</organism>
<protein>
    <submittedName>
        <fullName evidence="2">Phosphoglycerate mutase family</fullName>
    </submittedName>
</protein>
<dbReference type="InterPro" id="IPR029033">
    <property type="entry name" value="His_PPase_superfam"/>
</dbReference>
<feature type="signal peptide" evidence="1">
    <location>
        <begin position="1"/>
        <end position="16"/>
    </location>
</feature>
<gene>
    <name evidence="2" type="ORF">TARUN_3537</name>
</gene>
<sequence length="170" mass="18341">MKAAFLLLAGAALATAQTVYFIRHGEKPSDDDDPNLSAQGVQRAQCLRNVFGASSSYNIDYIIAEKPKDGSRIRALNTVTPLAQDLGLTVDTSCGKTKSDCVADLVDNYNGSGNILICWEHNELTNIAEALGVKKAPDYPDDSFNLIWTDPLPYNSITSITSENCPGLDN</sequence>
<evidence type="ECO:0000256" key="1">
    <source>
        <dbReference type="SAM" id="SignalP"/>
    </source>
</evidence>
<feature type="chain" id="PRO_5017308227" evidence="1">
    <location>
        <begin position="17"/>
        <end position="170"/>
    </location>
</feature>
<dbReference type="STRING" id="490622.A0A395NRG5"/>
<accession>A0A395NRG5</accession>
<proteinExistence type="predicted"/>
<name>A0A395NRG5_TRIAR</name>
<reference evidence="2 3" key="1">
    <citation type="journal article" date="2018" name="PLoS Pathog.">
        <title>Evolution of structural diversity of trichothecenes, a family of toxins produced by plant pathogenic and entomopathogenic fungi.</title>
        <authorList>
            <person name="Proctor R.H."/>
            <person name="McCormick S.P."/>
            <person name="Kim H.S."/>
            <person name="Cardoza R.E."/>
            <person name="Stanley A.M."/>
            <person name="Lindo L."/>
            <person name="Kelly A."/>
            <person name="Brown D.W."/>
            <person name="Lee T."/>
            <person name="Vaughan M.M."/>
            <person name="Alexander N.J."/>
            <person name="Busman M."/>
            <person name="Gutierrez S."/>
        </authorList>
    </citation>
    <scope>NUCLEOTIDE SEQUENCE [LARGE SCALE GENOMIC DNA]</scope>
    <source>
        <strain evidence="2 3">IBT 40837</strain>
    </source>
</reference>
<evidence type="ECO:0000313" key="3">
    <source>
        <dbReference type="Proteomes" id="UP000266272"/>
    </source>
</evidence>
<comment type="caution">
    <text evidence="2">The sequence shown here is derived from an EMBL/GenBank/DDBJ whole genome shotgun (WGS) entry which is preliminary data.</text>
</comment>